<evidence type="ECO:0000256" key="3">
    <source>
        <dbReference type="ARBA" id="ARBA00023163"/>
    </source>
</evidence>
<evidence type="ECO:0000259" key="4">
    <source>
        <dbReference type="PROSITE" id="PS50995"/>
    </source>
</evidence>
<dbReference type="PROSITE" id="PS50995">
    <property type="entry name" value="HTH_MARR_2"/>
    <property type="match status" value="1"/>
</dbReference>
<dbReference type="STRING" id="1443111.Z949_186"/>
<dbReference type="SMART" id="SM00347">
    <property type="entry name" value="HTH_MARR"/>
    <property type="match status" value="1"/>
</dbReference>
<keyword evidence="1" id="KW-0805">Transcription regulation</keyword>
<gene>
    <name evidence="5" type="ORF">C8N30_2125</name>
</gene>
<keyword evidence="6" id="KW-1185">Reference proteome</keyword>
<accession>A0A420DT63</accession>
<reference evidence="5 6" key="1">
    <citation type="submission" date="2018-09" db="EMBL/GenBank/DDBJ databases">
        <title>Genomic Encyclopedia of Archaeal and Bacterial Type Strains, Phase II (KMG-II): from individual species to whole genera.</title>
        <authorList>
            <person name="Goeker M."/>
        </authorList>
    </citation>
    <scope>NUCLEOTIDE SEQUENCE [LARGE SCALE GENOMIC DNA]</scope>
    <source>
        <strain evidence="5 6">DSM 11458</strain>
    </source>
</reference>
<dbReference type="EMBL" id="RAQK01000001">
    <property type="protein sequence ID" value="RKE97514.1"/>
    <property type="molecule type" value="Genomic_DNA"/>
</dbReference>
<name>A0A420DT63_9RHOB</name>
<dbReference type="OrthoDB" id="8114524at2"/>
<dbReference type="GO" id="GO:0003677">
    <property type="term" value="F:DNA binding"/>
    <property type="evidence" value="ECO:0007669"/>
    <property type="project" value="UniProtKB-KW"/>
</dbReference>
<dbReference type="PANTHER" id="PTHR42756">
    <property type="entry name" value="TRANSCRIPTIONAL REGULATOR, MARR"/>
    <property type="match status" value="1"/>
</dbReference>
<evidence type="ECO:0000313" key="6">
    <source>
        <dbReference type="Proteomes" id="UP000284407"/>
    </source>
</evidence>
<evidence type="ECO:0000256" key="2">
    <source>
        <dbReference type="ARBA" id="ARBA00023125"/>
    </source>
</evidence>
<dbReference type="SUPFAM" id="SSF46785">
    <property type="entry name" value="Winged helix' DNA-binding domain"/>
    <property type="match status" value="1"/>
</dbReference>
<dbReference type="Pfam" id="PF12802">
    <property type="entry name" value="MarR_2"/>
    <property type="match status" value="1"/>
</dbReference>
<protein>
    <submittedName>
        <fullName evidence="5">DNA-binding MarR family transcriptional regulator</fullName>
    </submittedName>
</protein>
<keyword evidence="3" id="KW-0804">Transcription</keyword>
<evidence type="ECO:0000313" key="5">
    <source>
        <dbReference type="EMBL" id="RKE97514.1"/>
    </source>
</evidence>
<dbReference type="InterPro" id="IPR036388">
    <property type="entry name" value="WH-like_DNA-bd_sf"/>
</dbReference>
<dbReference type="RefSeq" id="WP_025060903.1">
    <property type="nucleotide sequence ID" value="NZ_RAQK01000001.1"/>
</dbReference>
<comment type="caution">
    <text evidence="5">The sequence shown here is derived from an EMBL/GenBank/DDBJ whole genome shotgun (WGS) entry which is preliminary data.</text>
</comment>
<dbReference type="GO" id="GO:0003700">
    <property type="term" value="F:DNA-binding transcription factor activity"/>
    <property type="evidence" value="ECO:0007669"/>
    <property type="project" value="InterPro"/>
</dbReference>
<keyword evidence="2 5" id="KW-0238">DNA-binding</keyword>
<dbReference type="InterPro" id="IPR036390">
    <property type="entry name" value="WH_DNA-bd_sf"/>
</dbReference>
<dbReference type="Gene3D" id="1.10.10.10">
    <property type="entry name" value="Winged helix-like DNA-binding domain superfamily/Winged helix DNA-binding domain"/>
    <property type="match status" value="1"/>
</dbReference>
<feature type="domain" description="HTH marR-type" evidence="4">
    <location>
        <begin position="32"/>
        <end position="166"/>
    </location>
</feature>
<evidence type="ECO:0000256" key="1">
    <source>
        <dbReference type="ARBA" id="ARBA00023015"/>
    </source>
</evidence>
<sequence>MAGPQTAHDQNFGIHDAEQRPAMLEAKLWDNPCPFTFRLNYLALLYNTPLYTWIQDTYGLKRPEYVVIYSLALTDGGSARDISETSGFPKNTLSRAIKRLELMGMIEAREKAPGGRRKQALRLSAKGRKLFNETRPTFEAMERRMLTTLSEGERQMLFELMSKVVLGAQDWAGELPAQTQFATPELHKGEPQ</sequence>
<dbReference type="InterPro" id="IPR000835">
    <property type="entry name" value="HTH_MarR-typ"/>
</dbReference>
<organism evidence="5 6">
    <name type="scientific">Sulfitobacter guttiformis</name>
    <dbReference type="NCBI Taxonomy" id="74349"/>
    <lineage>
        <taxon>Bacteria</taxon>
        <taxon>Pseudomonadati</taxon>
        <taxon>Pseudomonadota</taxon>
        <taxon>Alphaproteobacteria</taxon>
        <taxon>Rhodobacterales</taxon>
        <taxon>Roseobacteraceae</taxon>
        <taxon>Sulfitobacter</taxon>
    </lineage>
</organism>
<dbReference type="Proteomes" id="UP000284407">
    <property type="component" value="Unassembled WGS sequence"/>
</dbReference>
<proteinExistence type="predicted"/>
<dbReference type="PANTHER" id="PTHR42756:SF1">
    <property type="entry name" value="TRANSCRIPTIONAL REPRESSOR OF EMRAB OPERON"/>
    <property type="match status" value="1"/>
</dbReference>
<dbReference type="AlphaFoldDB" id="A0A420DT63"/>